<dbReference type="InterPro" id="IPR035963">
    <property type="entry name" value="FERM_2"/>
</dbReference>
<dbReference type="Pfam" id="PF08736">
    <property type="entry name" value="FA"/>
    <property type="match status" value="1"/>
</dbReference>
<dbReference type="PANTHER" id="PTHR45858">
    <property type="entry name" value="FERM DOMAIN CONTAINING PROTEIN"/>
    <property type="match status" value="1"/>
</dbReference>
<dbReference type="GO" id="GO:0016020">
    <property type="term" value="C:membrane"/>
    <property type="evidence" value="ECO:0007669"/>
    <property type="project" value="UniProtKB-SubCell"/>
</dbReference>
<dbReference type="GO" id="GO:0005085">
    <property type="term" value="F:guanyl-nucleotide exchange factor activity"/>
    <property type="evidence" value="ECO:0007669"/>
    <property type="project" value="TreeGrafter"/>
</dbReference>
<dbReference type="InterPro" id="IPR019748">
    <property type="entry name" value="FERM_central"/>
</dbReference>
<evidence type="ECO:0000256" key="5">
    <source>
        <dbReference type="SAM" id="MobiDB-lite"/>
    </source>
</evidence>
<dbReference type="Pfam" id="PF00373">
    <property type="entry name" value="FERM_M"/>
    <property type="match status" value="1"/>
</dbReference>
<feature type="signal peptide" evidence="6">
    <location>
        <begin position="1"/>
        <end position="20"/>
    </location>
</feature>
<sequence>MIPASWDCLMFSATFSGLLAGEQSTGNVTNCEVVIICGWFFFLPFFVAEIGDFDEASDREHLAKNKYIPQQDALEDKIVEFHHNHIGQTPAESDFQLLEIARRLEMYGIRLHPAKDREGTKINLAVANTGILVFQGFTKINAFNWAKSSYQDTLEFLMASRDFCKSFWKICVEHHAFFRLFEEPKPKPKPVLFSRGSSFRFSGRTQKQVLDYVKEGGHKKVQFERKHSKIHSIRSLATQPSEPNSEVLKQGCFLGSRALCSDPDKTQALRSSPRKPGLRDPGLYPCPSPSHALAPKDVPLLA</sequence>
<accession>A0A212C494</accession>
<keyword evidence="6" id="KW-0732">Signal</keyword>
<keyword evidence="9" id="KW-1185">Reference proteome</keyword>
<dbReference type="InterPro" id="IPR018980">
    <property type="entry name" value="FERM_PH-like_C"/>
</dbReference>
<dbReference type="PANTHER" id="PTHR45858:SF2">
    <property type="entry name" value="FERM, ARHGEF AND PLECKSTRIN DOMAIN-CONTAINING PROTEIN 1"/>
    <property type="match status" value="1"/>
</dbReference>
<dbReference type="CDD" id="cd13193">
    <property type="entry name" value="FERM_C_FARP1-like"/>
    <property type="match status" value="1"/>
</dbReference>
<reference evidence="8 9" key="1">
    <citation type="journal article" date="2018" name="Mol. Genet. Genomics">
        <title>The red deer Cervus elaphus genome CerEla1.0: sequencing, annotating, genes, and chromosomes.</title>
        <authorList>
            <person name="Bana N.A."/>
            <person name="Nyiri A."/>
            <person name="Nagy J."/>
            <person name="Frank K."/>
            <person name="Nagy T."/>
            <person name="Steger V."/>
            <person name="Schiller M."/>
            <person name="Lakatos P."/>
            <person name="Sugar L."/>
            <person name="Horn P."/>
            <person name="Barta E."/>
            <person name="Orosz L."/>
        </authorList>
    </citation>
    <scope>NUCLEOTIDE SEQUENCE [LARGE SCALE GENOMIC DNA]</scope>
    <source>
        <strain evidence="8">Hungarian</strain>
    </source>
</reference>
<evidence type="ECO:0000313" key="9">
    <source>
        <dbReference type="Proteomes" id="UP000242450"/>
    </source>
</evidence>
<dbReference type="InterPro" id="IPR051835">
    <property type="entry name" value="RAC1-GEF"/>
</dbReference>
<protein>
    <submittedName>
        <fullName evidence="8">FARP1</fullName>
    </submittedName>
</protein>
<dbReference type="InterPro" id="IPR041788">
    <property type="entry name" value="FARP1/FARP2/FRMD7_FERM_C"/>
</dbReference>
<name>A0A212C494_CEREH</name>
<feature type="domain" description="FERM" evidence="7">
    <location>
        <begin position="1"/>
        <end position="225"/>
    </location>
</feature>
<evidence type="ECO:0000313" key="8">
    <source>
        <dbReference type="EMBL" id="OWK00829.1"/>
    </source>
</evidence>
<dbReference type="SMART" id="SM01196">
    <property type="entry name" value="FERM_C"/>
    <property type="match status" value="1"/>
</dbReference>
<dbReference type="EMBL" id="MKHE01000030">
    <property type="protein sequence ID" value="OWK00829.1"/>
    <property type="molecule type" value="Genomic_DNA"/>
</dbReference>
<dbReference type="Gene3D" id="1.20.80.10">
    <property type="match status" value="1"/>
</dbReference>
<dbReference type="InterPro" id="IPR014352">
    <property type="entry name" value="FERM/acyl-CoA-bd_prot_sf"/>
</dbReference>
<dbReference type="GO" id="GO:0005737">
    <property type="term" value="C:cytoplasm"/>
    <property type="evidence" value="ECO:0007669"/>
    <property type="project" value="UniProtKB-SubCell"/>
</dbReference>
<feature type="chain" id="PRO_5012397302" evidence="6">
    <location>
        <begin position="21"/>
        <end position="302"/>
    </location>
</feature>
<comment type="caution">
    <text evidence="8">The sequence shown here is derived from an EMBL/GenBank/DDBJ whole genome shotgun (WGS) entry which is preliminary data.</text>
</comment>
<dbReference type="InterPro" id="IPR011993">
    <property type="entry name" value="PH-like_dom_sf"/>
</dbReference>
<dbReference type="OrthoDB" id="9990815at2759"/>
<dbReference type="SUPFAM" id="SSF47031">
    <property type="entry name" value="Second domain of FERM"/>
    <property type="match status" value="1"/>
</dbReference>
<keyword evidence="3" id="KW-0963">Cytoplasm</keyword>
<dbReference type="SUPFAM" id="SSF50729">
    <property type="entry name" value="PH domain-like"/>
    <property type="match status" value="1"/>
</dbReference>
<dbReference type="PROSITE" id="PS50057">
    <property type="entry name" value="FERM_3"/>
    <property type="match status" value="1"/>
</dbReference>
<evidence type="ECO:0000256" key="6">
    <source>
        <dbReference type="SAM" id="SignalP"/>
    </source>
</evidence>
<organism evidence="8 9">
    <name type="scientific">Cervus elaphus hippelaphus</name>
    <name type="common">European red deer</name>
    <dbReference type="NCBI Taxonomy" id="46360"/>
    <lineage>
        <taxon>Eukaryota</taxon>
        <taxon>Metazoa</taxon>
        <taxon>Chordata</taxon>
        <taxon>Craniata</taxon>
        <taxon>Vertebrata</taxon>
        <taxon>Euteleostomi</taxon>
        <taxon>Mammalia</taxon>
        <taxon>Eutheria</taxon>
        <taxon>Laurasiatheria</taxon>
        <taxon>Artiodactyla</taxon>
        <taxon>Ruminantia</taxon>
        <taxon>Pecora</taxon>
        <taxon>Cervidae</taxon>
        <taxon>Cervinae</taxon>
        <taxon>Cervus</taxon>
    </lineage>
</organism>
<evidence type="ECO:0000259" key="7">
    <source>
        <dbReference type="PROSITE" id="PS50057"/>
    </source>
</evidence>
<feature type="region of interest" description="Disordered" evidence="5">
    <location>
        <begin position="264"/>
        <end position="302"/>
    </location>
</feature>
<keyword evidence="4" id="KW-0472">Membrane</keyword>
<dbReference type="InterPro" id="IPR014847">
    <property type="entry name" value="FA"/>
</dbReference>
<dbReference type="SMART" id="SM01195">
    <property type="entry name" value="FA"/>
    <property type="match status" value="1"/>
</dbReference>
<dbReference type="Gene3D" id="2.30.29.30">
    <property type="entry name" value="Pleckstrin-homology domain (PH domain)/Phosphotyrosine-binding domain (PTB)"/>
    <property type="match status" value="2"/>
</dbReference>
<proteinExistence type="predicted"/>
<evidence type="ECO:0000256" key="4">
    <source>
        <dbReference type="ARBA" id="ARBA00023136"/>
    </source>
</evidence>
<gene>
    <name evidence="8" type="ORF">Celaphus_00016792</name>
</gene>
<evidence type="ECO:0000256" key="3">
    <source>
        <dbReference type="ARBA" id="ARBA00022490"/>
    </source>
</evidence>
<evidence type="ECO:0000256" key="2">
    <source>
        <dbReference type="ARBA" id="ARBA00004496"/>
    </source>
</evidence>
<comment type="subcellular location">
    <subcellularLocation>
        <location evidence="2">Cytoplasm</location>
    </subcellularLocation>
    <subcellularLocation>
        <location evidence="1">Membrane</location>
    </subcellularLocation>
</comment>
<dbReference type="Pfam" id="PF09380">
    <property type="entry name" value="FERM_C"/>
    <property type="match status" value="2"/>
</dbReference>
<dbReference type="AlphaFoldDB" id="A0A212C494"/>
<dbReference type="InterPro" id="IPR000299">
    <property type="entry name" value="FERM_domain"/>
</dbReference>
<dbReference type="Proteomes" id="UP000242450">
    <property type="component" value="Chromosome 30"/>
</dbReference>
<evidence type="ECO:0000256" key="1">
    <source>
        <dbReference type="ARBA" id="ARBA00004370"/>
    </source>
</evidence>